<accession>A0A2M7TGV3</accession>
<organism evidence="2 3">
    <name type="scientific">candidate division WWE3 bacterium CG_4_10_14_0_2_um_filter_41_14</name>
    <dbReference type="NCBI Taxonomy" id="1975072"/>
    <lineage>
        <taxon>Bacteria</taxon>
        <taxon>Katanobacteria</taxon>
    </lineage>
</organism>
<evidence type="ECO:0000313" key="2">
    <source>
        <dbReference type="EMBL" id="PIZ45347.1"/>
    </source>
</evidence>
<keyword evidence="1" id="KW-1133">Transmembrane helix</keyword>
<keyword evidence="1" id="KW-0472">Membrane</keyword>
<evidence type="ECO:0000313" key="3">
    <source>
        <dbReference type="Proteomes" id="UP000228920"/>
    </source>
</evidence>
<keyword evidence="1" id="KW-0812">Transmembrane</keyword>
<evidence type="ECO:0000256" key="1">
    <source>
        <dbReference type="SAM" id="Phobius"/>
    </source>
</evidence>
<dbReference type="EMBL" id="PFNL01000141">
    <property type="protein sequence ID" value="PIZ45347.1"/>
    <property type="molecule type" value="Genomic_DNA"/>
</dbReference>
<protein>
    <submittedName>
        <fullName evidence="2">Uncharacterized protein</fullName>
    </submittedName>
</protein>
<feature type="transmembrane region" description="Helical" evidence="1">
    <location>
        <begin position="20"/>
        <end position="40"/>
    </location>
</feature>
<gene>
    <name evidence="2" type="ORF">COY32_05400</name>
</gene>
<dbReference type="Proteomes" id="UP000228920">
    <property type="component" value="Unassembled WGS sequence"/>
</dbReference>
<name>A0A2M7TGV3_UNCKA</name>
<comment type="caution">
    <text evidence="2">The sequence shown here is derived from an EMBL/GenBank/DDBJ whole genome shotgun (WGS) entry which is preliminary data.</text>
</comment>
<proteinExistence type="predicted"/>
<reference evidence="3" key="1">
    <citation type="submission" date="2017-09" db="EMBL/GenBank/DDBJ databases">
        <title>Depth-based differentiation of microbial function through sediment-hosted aquifers and enrichment of novel symbionts in the deep terrestrial subsurface.</title>
        <authorList>
            <person name="Probst A.J."/>
            <person name="Ladd B."/>
            <person name="Jarett J.K."/>
            <person name="Geller-Mcgrath D.E."/>
            <person name="Sieber C.M.K."/>
            <person name="Emerson J.B."/>
            <person name="Anantharaman K."/>
            <person name="Thomas B.C."/>
            <person name="Malmstrom R."/>
            <person name="Stieglmeier M."/>
            <person name="Klingl A."/>
            <person name="Woyke T."/>
            <person name="Ryan C.M."/>
            <person name="Banfield J.F."/>
        </authorList>
    </citation>
    <scope>NUCLEOTIDE SEQUENCE [LARGE SCALE GENOMIC DNA]</scope>
</reference>
<sequence length="186" mass="20119">MSTVINNMSTIKQKIPYISVLLAVFVIGVVGLIIIMFSLVTNNKDASQTVVTPTPLEVGAGLNLLNPIPTQRPVAAIGDVALATAEVTMFTNTFLETLATKNWAQVKLMLDLPDFTVDVNDISLSSLLYEVNRYSVDGTYSASIDSDTISFDGSFARASVSHGGFTEKSTIALVKRDSGWKIYTFE</sequence>
<dbReference type="AlphaFoldDB" id="A0A2M7TGV3"/>